<dbReference type="RefSeq" id="WP_055745230.1">
    <property type="nucleotide sequence ID" value="NZ_LJJB01000010.1"/>
</dbReference>
<evidence type="ECO:0000259" key="1">
    <source>
        <dbReference type="Pfam" id="PF05076"/>
    </source>
</evidence>
<accession>A0ABR5N696</accession>
<dbReference type="InterPro" id="IPR020941">
    <property type="entry name" value="SUFU-like_domain"/>
</dbReference>
<dbReference type="Pfam" id="PF05076">
    <property type="entry name" value="SUFU"/>
    <property type="match status" value="1"/>
</dbReference>
<dbReference type="EMBL" id="LJJB01000010">
    <property type="protein sequence ID" value="KQL46153.1"/>
    <property type="molecule type" value="Genomic_DNA"/>
</dbReference>
<protein>
    <submittedName>
        <fullName evidence="2">Suppressor of fused protein (SUFU)</fullName>
    </submittedName>
</protein>
<feature type="domain" description="Suppressor of fused-like" evidence="1">
    <location>
        <begin position="29"/>
        <end position="176"/>
    </location>
</feature>
<gene>
    <name evidence="2" type="ORF">AN963_14315</name>
</gene>
<evidence type="ECO:0000313" key="2">
    <source>
        <dbReference type="EMBL" id="KQL46153.1"/>
    </source>
</evidence>
<dbReference type="Proteomes" id="UP000051063">
    <property type="component" value="Unassembled WGS sequence"/>
</dbReference>
<sequence>MIVVKQLLEHCSRAFGSRVELYQSDEADVLIAVFPPTRRRGWWTYVTLELFRAGSTECLMYSYKFEREMITLLARVAAQVMRKGEQQQLRYRLAPGEVFFLESSILEASSLDFVIATPADYEEDGFDYFTNGTEVVRFIMLHAIARSEAAFAQNHGLDALEELFASADVDSLDFMRTPAI</sequence>
<name>A0ABR5N696_BRECH</name>
<keyword evidence="3" id="KW-1185">Reference proteome</keyword>
<reference evidence="2 3" key="1">
    <citation type="submission" date="2015-09" db="EMBL/GenBank/DDBJ databases">
        <title>Genome sequencing project for genomic taxonomy and phylogenomics of Bacillus-like bacteria.</title>
        <authorList>
            <person name="Liu B."/>
            <person name="Wang J."/>
            <person name="Zhu Y."/>
            <person name="Liu G."/>
            <person name="Chen Q."/>
            <person name="Chen Z."/>
            <person name="Lan J."/>
            <person name="Che J."/>
            <person name="Ge C."/>
            <person name="Shi H."/>
            <person name="Pan Z."/>
            <person name="Liu X."/>
        </authorList>
    </citation>
    <scope>NUCLEOTIDE SEQUENCE [LARGE SCALE GENOMIC DNA]</scope>
    <source>
        <strain evidence="2 3">DSM 8552</strain>
    </source>
</reference>
<comment type="caution">
    <text evidence="2">The sequence shown here is derived from an EMBL/GenBank/DDBJ whole genome shotgun (WGS) entry which is preliminary data.</text>
</comment>
<organism evidence="2 3">
    <name type="scientific">Brevibacillus choshinensis</name>
    <dbReference type="NCBI Taxonomy" id="54911"/>
    <lineage>
        <taxon>Bacteria</taxon>
        <taxon>Bacillati</taxon>
        <taxon>Bacillota</taxon>
        <taxon>Bacilli</taxon>
        <taxon>Bacillales</taxon>
        <taxon>Paenibacillaceae</taxon>
        <taxon>Brevibacillus</taxon>
    </lineage>
</organism>
<evidence type="ECO:0000313" key="3">
    <source>
        <dbReference type="Proteomes" id="UP000051063"/>
    </source>
</evidence>
<proteinExistence type="predicted"/>